<sequence length="131" mass="15003">MIPIFMEFNMNKITKIQQISTLPITTALQEQILSILTEPFYDETETQEVWDELQCELWFLDSISGLTADGVDGSDLELLERALTYTEFEDELEQDMVLTLSIVDNSGKGIYLLMPKTLLAELCQHFSICNE</sequence>
<dbReference type="Proteomes" id="UP000036426">
    <property type="component" value="Unassembled WGS sequence"/>
</dbReference>
<gene>
    <name evidence="1" type="ORF">ABT58_21975</name>
</gene>
<dbReference type="OrthoDB" id="6614006at2"/>
<dbReference type="AlphaFoldDB" id="A0A0J1GFS6"/>
<accession>A0A0J1GFS6</accession>
<proteinExistence type="predicted"/>
<dbReference type="EMBL" id="LDOV01000050">
    <property type="protein sequence ID" value="KLU98562.1"/>
    <property type="molecule type" value="Genomic_DNA"/>
</dbReference>
<protein>
    <submittedName>
        <fullName evidence="1">Uncharacterized protein</fullName>
    </submittedName>
</protein>
<evidence type="ECO:0000313" key="2">
    <source>
        <dbReference type="Proteomes" id="UP000036426"/>
    </source>
</evidence>
<organism evidence="1 2">
    <name type="scientific">Photobacterium aphoticum</name>
    <dbReference type="NCBI Taxonomy" id="754436"/>
    <lineage>
        <taxon>Bacteria</taxon>
        <taxon>Pseudomonadati</taxon>
        <taxon>Pseudomonadota</taxon>
        <taxon>Gammaproteobacteria</taxon>
        <taxon>Vibrionales</taxon>
        <taxon>Vibrionaceae</taxon>
        <taxon>Photobacterium</taxon>
    </lineage>
</organism>
<name>A0A0J1GFS6_9GAMM</name>
<keyword evidence="2" id="KW-1185">Reference proteome</keyword>
<reference evidence="1 2" key="1">
    <citation type="submission" date="2015-05" db="EMBL/GenBank/DDBJ databases">
        <title>Photobacterium galathea sp. nov.</title>
        <authorList>
            <person name="Machado H."/>
            <person name="Gram L."/>
        </authorList>
    </citation>
    <scope>NUCLEOTIDE SEQUENCE [LARGE SCALE GENOMIC DNA]</scope>
    <source>
        <strain evidence="1 2">DSM 25995</strain>
    </source>
</reference>
<evidence type="ECO:0000313" key="1">
    <source>
        <dbReference type="EMBL" id="KLU98562.1"/>
    </source>
</evidence>
<dbReference type="PATRIC" id="fig|754436.4.peg.4619"/>
<comment type="caution">
    <text evidence="1">The sequence shown here is derived from an EMBL/GenBank/DDBJ whole genome shotgun (WGS) entry which is preliminary data.</text>
</comment>